<reference evidence="1" key="1">
    <citation type="submission" date="2022-06" db="EMBL/GenBank/DDBJ databases">
        <authorList>
            <person name="Legras J.-L."/>
            <person name="Devillers H."/>
            <person name="Grondin C."/>
        </authorList>
    </citation>
    <scope>NUCLEOTIDE SEQUENCE</scope>
    <source>
        <strain evidence="1">CLIB 1444</strain>
    </source>
</reference>
<proteinExistence type="predicted"/>
<gene>
    <name evidence="1" type="ORF">CLIB1444_15S01420</name>
</gene>
<accession>A0ACA9YED6</accession>
<name>A0ACA9YED6_9ASCO</name>
<protein>
    <submittedName>
        <fullName evidence="1">Enhancer of polycomb-like protein 1</fullName>
    </submittedName>
</protein>
<organism evidence="1 2">
    <name type="scientific">[Candida] jaroonii</name>
    <dbReference type="NCBI Taxonomy" id="467808"/>
    <lineage>
        <taxon>Eukaryota</taxon>
        <taxon>Fungi</taxon>
        <taxon>Dikarya</taxon>
        <taxon>Ascomycota</taxon>
        <taxon>Saccharomycotina</taxon>
        <taxon>Pichiomycetes</taxon>
        <taxon>Debaryomycetaceae</taxon>
        <taxon>Yamadazyma</taxon>
    </lineage>
</organism>
<evidence type="ECO:0000313" key="2">
    <source>
        <dbReference type="Proteomes" id="UP001152531"/>
    </source>
</evidence>
<dbReference type="Proteomes" id="UP001152531">
    <property type="component" value="Unassembled WGS sequence"/>
</dbReference>
<evidence type="ECO:0000313" key="1">
    <source>
        <dbReference type="EMBL" id="CAH6723444.1"/>
    </source>
</evidence>
<dbReference type="EMBL" id="CALSDN010000015">
    <property type="protein sequence ID" value="CAH6723444.1"/>
    <property type="molecule type" value="Genomic_DNA"/>
</dbReference>
<sequence>MAIPQSKNSNGKNQANSNARFRQRKISVKQPLTIYKQKDLPATDLANELEPSQVHHLNNSGNQQRDLHSFETGVDKSEEDEVHLQQVINAAQKALLNSKDDKKDVYIPTPDASRLWSEASKFYYDHDFVEPEAYIKYSAQVEDTVGVEYNIDEVDEEFLTKTLNVKYPTKKNEPKCSESEFEIILDRLERIIEEKQPFLSMDPTNILSYKELSTYILEEVKSSSKNNPYVQSGANLKYISSTTLKERLSKELSFEPFTTFFDKYPFNDNDNKKSPRSISKLLDLFGEPVYNHWKERKIERKGKSVFPTLKFEDPNANEKDNDNDPYICFRRREFRQARKTRRADNLGIEKIRLLQKSLHRARDIMFNVSQREIMKLQQYQSEYKVFKLRCEAKTLKRNQNVLGDDHLFYPHKKKKIIRIKEEEEEREREEKEKEKIRRERKYKEAKDLQRLSNQTSQNIQTDNGSSSTQPYIKLPQSKIPDMDLVTVSLVLKEKQDTIRRAVLEKLRKRKELDKNFVNLTDDPYQPYFDISTNYKIQDNDLRHIPYSSISSSSLHQMNTSNILNETLKNYLEDGKKPLPGVRTFNGKSGELIPSSPFPHLNTLLNDHILKDVSSQGGYIEEFLKNIESDNYNVYVNGFENKVKKNDDINETNISDPLFRIRRRVGRFNRNFIDRRIKNNNEEFNKFIDEEKKEIEKENHDVYHNESDSLKRLKSNWKFDNESDEYNNHINSPFSMDPSRLNSISDETQSIRFGSMLLSKSYELLRESVHQRQQAYIQQARMRALQQQQQQQLRNKNAQSSQSQSQSSQSSSQPSTSSSQIKNPSSQKLPSRSMGNAISSGSGGNKST</sequence>
<keyword evidence="2" id="KW-1185">Reference proteome</keyword>
<comment type="caution">
    <text evidence="1">The sequence shown here is derived from an EMBL/GenBank/DDBJ whole genome shotgun (WGS) entry which is preliminary data.</text>
</comment>